<name>A0A8K0MTQ0_9ROSA</name>
<comment type="caution">
    <text evidence="2">The sequence shown here is derived from an EMBL/GenBank/DDBJ whole genome shotgun (WGS) entry which is preliminary data.</text>
</comment>
<dbReference type="AlphaFoldDB" id="A0A8K0MTQ0"/>
<evidence type="ECO:0000313" key="3">
    <source>
        <dbReference type="Proteomes" id="UP000796880"/>
    </source>
</evidence>
<dbReference type="EMBL" id="VOIH02000001">
    <property type="protein sequence ID" value="KAF3457774.1"/>
    <property type="molecule type" value="Genomic_DNA"/>
</dbReference>
<evidence type="ECO:0000256" key="1">
    <source>
        <dbReference type="SAM" id="MobiDB-lite"/>
    </source>
</evidence>
<accession>A0A8K0MTQ0</accession>
<evidence type="ECO:0000313" key="2">
    <source>
        <dbReference type="EMBL" id="KAF3457774.1"/>
    </source>
</evidence>
<gene>
    <name evidence="2" type="ORF">FNV43_RR02433</name>
</gene>
<reference evidence="2" key="1">
    <citation type="submission" date="2020-03" db="EMBL/GenBank/DDBJ databases">
        <title>A high-quality chromosome-level genome assembly of a woody plant with both climbing and erect habits, Rhamnella rubrinervis.</title>
        <authorList>
            <person name="Lu Z."/>
            <person name="Yang Y."/>
            <person name="Zhu X."/>
            <person name="Sun Y."/>
        </authorList>
    </citation>
    <scope>NUCLEOTIDE SEQUENCE</scope>
    <source>
        <strain evidence="2">BYM</strain>
        <tissue evidence="2">Leaf</tissue>
    </source>
</reference>
<feature type="region of interest" description="Disordered" evidence="1">
    <location>
        <begin position="69"/>
        <end position="88"/>
    </location>
</feature>
<proteinExistence type="predicted"/>
<organism evidence="2 3">
    <name type="scientific">Rhamnella rubrinervis</name>
    <dbReference type="NCBI Taxonomy" id="2594499"/>
    <lineage>
        <taxon>Eukaryota</taxon>
        <taxon>Viridiplantae</taxon>
        <taxon>Streptophyta</taxon>
        <taxon>Embryophyta</taxon>
        <taxon>Tracheophyta</taxon>
        <taxon>Spermatophyta</taxon>
        <taxon>Magnoliopsida</taxon>
        <taxon>eudicotyledons</taxon>
        <taxon>Gunneridae</taxon>
        <taxon>Pentapetalae</taxon>
        <taxon>rosids</taxon>
        <taxon>fabids</taxon>
        <taxon>Rosales</taxon>
        <taxon>Rhamnaceae</taxon>
        <taxon>rhamnoid group</taxon>
        <taxon>Rhamneae</taxon>
        <taxon>Rhamnella</taxon>
    </lineage>
</organism>
<dbReference type="Proteomes" id="UP000796880">
    <property type="component" value="Unassembled WGS sequence"/>
</dbReference>
<keyword evidence="3" id="KW-1185">Reference proteome</keyword>
<dbReference type="OrthoDB" id="1746841at2759"/>
<sequence>MLISGAKNAGFGGRMRLKCVGGREMSVRDHTAMGQDPWNLKLKRQAILVYDGECLKIIVAREHVGYDHTSTNAPDPIRTPKLSMLRRS</sequence>
<protein>
    <submittedName>
        <fullName evidence="2">Uncharacterized protein</fullName>
    </submittedName>
</protein>